<dbReference type="InterPro" id="IPR012349">
    <property type="entry name" value="Split_barrel_FMN-bd"/>
</dbReference>
<dbReference type="OrthoDB" id="9792542at2"/>
<dbReference type="RefSeq" id="WP_137696174.1">
    <property type="nucleotide sequence ID" value="NZ_CP061336.1"/>
</dbReference>
<name>A0A4U7JMX9_9FIRM</name>
<dbReference type="InterPro" id="IPR052917">
    <property type="entry name" value="Stress-Dev_Protein"/>
</dbReference>
<dbReference type="Pfam" id="PF01243">
    <property type="entry name" value="PNPOx_N"/>
    <property type="match status" value="1"/>
</dbReference>
<dbReference type="Proteomes" id="UP000306409">
    <property type="component" value="Chromosome"/>
</dbReference>
<protein>
    <submittedName>
        <fullName evidence="2">Pyridoxamine 5'-phosphate oxidase family protein</fullName>
    </submittedName>
</protein>
<dbReference type="AlphaFoldDB" id="A0A4U7JMX9"/>
<dbReference type="PANTHER" id="PTHR34818">
    <property type="entry name" value="PROTEIN BLI-3"/>
    <property type="match status" value="1"/>
</dbReference>
<reference evidence="2 3" key="1">
    <citation type="submission" date="2020-09" db="EMBL/GenBank/DDBJ databases">
        <title>Characterization and genome sequencing of Ruminiclostridium sp. nov. MA18.</title>
        <authorList>
            <person name="Rettenmaier R."/>
            <person name="Kowollik M.-L."/>
            <person name="Liebl W."/>
            <person name="Zverlov V."/>
        </authorList>
    </citation>
    <scope>NUCLEOTIDE SEQUENCE [LARGE SCALE GENOMIC DNA]</scope>
    <source>
        <strain evidence="2 3">MA18</strain>
    </source>
</reference>
<evidence type="ECO:0000313" key="2">
    <source>
        <dbReference type="EMBL" id="QNU68595.1"/>
    </source>
</evidence>
<accession>A0A4U7JMX9</accession>
<dbReference type="EMBL" id="CP061336">
    <property type="protein sequence ID" value="QNU68595.1"/>
    <property type="molecule type" value="Genomic_DNA"/>
</dbReference>
<evidence type="ECO:0000313" key="3">
    <source>
        <dbReference type="Proteomes" id="UP000306409"/>
    </source>
</evidence>
<sequence>MDEVVKFLEENPVFYIATVDGDTPKVRPFGFFLKHQQKLYFGVGNQKETFKQLQKNPKFEISTTSKDNTWLRLSGNAVFETSEELLEKAFERNPNLKALYSKENGPRLELFYIENAKAEFLNFLGEHKVINF</sequence>
<proteinExistence type="predicted"/>
<dbReference type="SUPFAM" id="SSF50475">
    <property type="entry name" value="FMN-binding split barrel"/>
    <property type="match status" value="1"/>
</dbReference>
<dbReference type="InterPro" id="IPR011576">
    <property type="entry name" value="Pyridox_Oxase_N"/>
</dbReference>
<evidence type="ECO:0000259" key="1">
    <source>
        <dbReference type="Pfam" id="PF01243"/>
    </source>
</evidence>
<dbReference type="KEGG" id="rher:EHE19_009455"/>
<feature type="domain" description="Pyridoxamine 5'-phosphate oxidase N-terminal" evidence="1">
    <location>
        <begin position="2"/>
        <end position="90"/>
    </location>
</feature>
<gene>
    <name evidence="2" type="ORF">EHE19_009455</name>
</gene>
<organism evidence="2 3">
    <name type="scientific">Ruminiclostridium herbifermentans</name>
    <dbReference type="NCBI Taxonomy" id="2488810"/>
    <lineage>
        <taxon>Bacteria</taxon>
        <taxon>Bacillati</taxon>
        <taxon>Bacillota</taxon>
        <taxon>Clostridia</taxon>
        <taxon>Eubacteriales</taxon>
        <taxon>Oscillospiraceae</taxon>
        <taxon>Ruminiclostridium</taxon>
    </lineage>
</organism>
<dbReference type="Gene3D" id="2.30.110.10">
    <property type="entry name" value="Electron Transport, Fmn-binding Protein, Chain A"/>
    <property type="match status" value="1"/>
</dbReference>
<keyword evidence="3" id="KW-1185">Reference proteome</keyword>
<dbReference type="PANTHER" id="PTHR34818:SF1">
    <property type="entry name" value="PROTEIN BLI-3"/>
    <property type="match status" value="1"/>
</dbReference>